<protein>
    <submittedName>
        <fullName evidence="2">Transcriptional regulator</fullName>
    </submittedName>
</protein>
<reference evidence="3" key="1">
    <citation type="journal article" date="2019" name="Int. J. Syst. Evol. Microbiol.">
        <title>Halobacteriovorax valvorus sp. nov., a novel prokaryotic predator isolated from coastal seawater of China.</title>
        <authorList>
            <person name="Chen M.-X."/>
        </authorList>
    </citation>
    <scope>NUCLEOTIDE SEQUENCE [LARGE SCALE GENOMIC DNA]</scope>
    <source>
        <strain evidence="3">BL9</strain>
    </source>
</reference>
<dbReference type="InterPro" id="IPR006513">
    <property type="entry name" value="YtfJ_HI0045"/>
</dbReference>
<sequence length="169" mass="18750">MKKLILGALLFSSVASFAIRPPVVEISGDNGGRLNGNAWSSKELKGKVHVLFYVDPDEKDLNNHASEALAAEKFDLKKYASVAVINMDATWLPNSILEGALEDKQKKYPNTLYVKDLEKVVVKKWDGIVKDDDSNIIVFDKAGNIIYKINGKASDKQVKEMISLIKNNL</sequence>
<name>A0ABY0IGX9_9BACT</name>
<feature type="signal peptide" evidence="1">
    <location>
        <begin position="1"/>
        <end position="18"/>
    </location>
</feature>
<comment type="caution">
    <text evidence="2">The sequence shown here is derived from an EMBL/GenBank/DDBJ whole genome shotgun (WGS) entry which is preliminary data.</text>
</comment>
<evidence type="ECO:0000313" key="2">
    <source>
        <dbReference type="EMBL" id="RZF21091.1"/>
    </source>
</evidence>
<dbReference type="Pfam" id="PF09695">
    <property type="entry name" value="YtfJ_HI0045"/>
    <property type="match status" value="1"/>
</dbReference>
<dbReference type="EMBL" id="QDKL01000003">
    <property type="protein sequence ID" value="RZF21091.1"/>
    <property type="molecule type" value="Genomic_DNA"/>
</dbReference>
<feature type="chain" id="PRO_5046720593" evidence="1">
    <location>
        <begin position="19"/>
        <end position="169"/>
    </location>
</feature>
<organism evidence="2 3">
    <name type="scientific">Halobacteriovorax vibrionivorans</name>
    <dbReference type="NCBI Taxonomy" id="2152716"/>
    <lineage>
        <taxon>Bacteria</taxon>
        <taxon>Pseudomonadati</taxon>
        <taxon>Bdellovibrionota</taxon>
        <taxon>Bacteriovoracia</taxon>
        <taxon>Bacteriovoracales</taxon>
        <taxon>Halobacteriovoraceae</taxon>
        <taxon>Halobacteriovorax</taxon>
    </lineage>
</organism>
<dbReference type="Gene3D" id="3.40.30.10">
    <property type="entry name" value="Glutaredoxin"/>
    <property type="match status" value="1"/>
</dbReference>
<proteinExistence type="predicted"/>
<evidence type="ECO:0000256" key="1">
    <source>
        <dbReference type="SAM" id="SignalP"/>
    </source>
</evidence>
<accession>A0ABY0IGX9</accession>
<keyword evidence="3" id="KW-1185">Reference proteome</keyword>
<dbReference type="Proteomes" id="UP000443582">
    <property type="component" value="Unassembled WGS sequence"/>
</dbReference>
<keyword evidence="1" id="KW-0732">Signal</keyword>
<dbReference type="RefSeq" id="WP_115363554.1">
    <property type="nucleotide sequence ID" value="NZ_QDKL01000003.1"/>
</dbReference>
<evidence type="ECO:0000313" key="3">
    <source>
        <dbReference type="Proteomes" id="UP000443582"/>
    </source>
</evidence>
<gene>
    <name evidence="2" type="ORF">DAY19_14015</name>
</gene>